<protein>
    <recommendedName>
        <fullName evidence="4">TIGR02453 family protein</fullName>
    </recommendedName>
</protein>
<evidence type="ECO:0000313" key="3">
    <source>
        <dbReference type="Proteomes" id="UP001209540"/>
    </source>
</evidence>
<evidence type="ECO:0008006" key="4">
    <source>
        <dbReference type="Google" id="ProtNLM"/>
    </source>
</evidence>
<feature type="non-terminal residue" evidence="2">
    <location>
        <position position="1"/>
    </location>
</feature>
<evidence type="ECO:0000256" key="1">
    <source>
        <dbReference type="SAM" id="MobiDB-lite"/>
    </source>
</evidence>
<dbReference type="AlphaFoldDB" id="A0AAD5KHX2"/>
<sequence length="271" mass="31190">EKDKKKQRKKPSDTNKQVKSSSDYESSTSTENNTTFSIQIPKGAPFADALSPDLLQFLVELKDDNCREFMRTNEKRWQTVRKDFMDFVKMVSEQLHEIDPTVLIEEPRNAIYRQHRDLRFTNDLRPYKAYMQASFSRGGKKSPFAGYFLRVAPNGETHVAAGIWDPSPPRIQRIREGIIENADLMREALTLPIIKETFGQDGLSVLSDQDKLKTAPKNIARDHPEIELLRYKSFVISKTFTDEDVLSAGFLDKVLDVYEALVPFITILNVW</sequence>
<feature type="region of interest" description="Disordered" evidence="1">
    <location>
        <begin position="1"/>
        <end position="32"/>
    </location>
</feature>
<proteinExistence type="predicted"/>
<feature type="compositionally biased region" description="Low complexity" evidence="1">
    <location>
        <begin position="20"/>
        <end position="32"/>
    </location>
</feature>
<gene>
    <name evidence="2" type="ORF">BDA99DRAFT_425279</name>
</gene>
<dbReference type="InterPro" id="IPR012808">
    <property type="entry name" value="CHP02453"/>
</dbReference>
<dbReference type="Pfam" id="PF09365">
    <property type="entry name" value="DUF2461"/>
    <property type="match status" value="1"/>
</dbReference>
<dbReference type="InterPro" id="IPR015996">
    <property type="entry name" value="UCP028451"/>
</dbReference>
<dbReference type="NCBIfam" id="TIGR02453">
    <property type="entry name" value="TIGR02453 family protein"/>
    <property type="match status" value="1"/>
</dbReference>
<accession>A0AAD5KHX2</accession>
<dbReference type="Proteomes" id="UP001209540">
    <property type="component" value="Unassembled WGS sequence"/>
</dbReference>
<keyword evidence="3" id="KW-1185">Reference proteome</keyword>
<dbReference type="PANTHER" id="PTHR36452:SF1">
    <property type="entry name" value="DUF2461 DOMAIN-CONTAINING PROTEIN"/>
    <property type="match status" value="1"/>
</dbReference>
<dbReference type="EMBL" id="JAIXMP010000005">
    <property type="protein sequence ID" value="KAI9272653.1"/>
    <property type="molecule type" value="Genomic_DNA"/>
</dbReference>
<dbReference type="PIRSF" id="PIRSF028451">
    <property type="entry name" value="UCP028451"/>
    <property type="match status" value="1"/>
</dbReference>
<comment type="caution">
    <text evidence="2">The sequence shown here is derived from an EMBL/GenBank/DDBJ whole genome shotgun (WGS) entry which is preliminary data.</text>
</comment>
<name>A0AAD5KHX2_9FUNG</name>
<feature type="non-terminal residue" evidence="2">
    <location>
        <position position="271"/>
    </location>
</feature>
<evidence type="ECO:0000313" key="2">
    <source>
        <dbReference type="EMBL" id="KAI9272653.1"/>
    </source>
</evidence>
<dbReference type="PANTHER" id="PTHR36452">
    <property type="entry name" value="CHROMOSOME 12, WHOLE GENOME SHOTGUN SEQUENCE"/>
    <property type="match status" value="1"/>
</dbReference>
<reference evidence="2" key="1">
    <citation type="journal article" date="2022" name="IScience">
        <title>Evolution of zygomycete secretomes and the origins of terrestrial fungal ecologies.</title>
        <authorList>
            <person name="Chang Y."/>
            <person name="Wang Y."/>
            <person name="Mondo S."/>
            <person name="Ahrendt S."/>
            <person name="Andreopoulos W."/>
            <person name="Barry K."/>
            <person name="Beard J."/>
            <person name="Benny G.L."/>
            <person name="Blankenship S."/>
            <person name="Bonito G."/>
            <person name="Cuomo C."/>
            <person name="Desiro A."/>
            <person name="Gervers K.A."/>
            <person name="Hundley H."/>
            <person name="Kuo A."/>
            <person name="LaButti K."/>
            <person name="Lang B.F."/>
            <person name="Lipzen A."/>
            <person name="O'Donnell K."/>
            <person name="Pangilinan J."/>
            <person name="Reynolds N."/>
            <person name="Sandor L."/>
            <person name="Smith M.E."/>
            <person name="Tsang A."/>
            <person name="Grigoriev I.V."/>
            <person name="Stajich J.E."/>
            <person name="Spatafora J.W."/>
        </authorList>
    </citation>
    <scope>NUCLEOTIDE SEQUENCE</scope>
    <source>
        <strain evidence="2">RSA 2281</strain>
    </source>
</reference>
<organism evidence="2 3">
    <name type="scientific">Phascolomyces articulosus</name>
    <dbReference type="NCBI Taxonomy" id="60185"/>
    <lineage>
        <taxon>Eukaryota</taxon>
        <taxon>Fungi</taxon>
        <taxon>Fungi incertae sedis</taxon>
        <taxon>Mucoromycota</taxon>
        <taxon>Mucoromycotina</taxon>
        <taxon>Mucoromycetes</taxon>
        <taxon>Mucorales</taxon>
        <taxon>Lichtheimiaceae</taxon>
        <taxon>Phascolomyces</taxon>
    </lineage>
</organism>
<reference evidence="2" key="2">
    <citation type="submission" date="2023-02" db="EMBL/GenBank/DDBJ databases">
        <authorList>
            <consortium name="DOE Joint Genome Institute"/>
            <person name="Mondo S.J."/>
            <person name="Chang Y."/>
            <person name="Wang Y."/>
            <person name="Ahrendt S."/>
            <person name="Andreopoulos W."/>
            <person name="Barry K."/>
            <person name="Beard J."/>
            <person name="Benny G.L."/>
            <person name="Blankenship S."/>
            <person name="Bonito G."/>
            <person name="Cuomo C."/>
            <person name="Desiro A."/>
            <person name="Gervers K.A."/>
            <person name="Hundley H."/>
            <person name="Kuo A."/>
            <person name="LaButti K."/>
            <person name="Lang B.F."/>
            <person name="Lipzen A."/>
            <person name="O'Donnell K."/>
            <person name="Pangilinan J."/>
            <person name="Reynolds N."/>
            <person name="Sandor L."/>
            <person name="Smith M.W."/>
            <person name="Tsang A."/>
            <person name="Grigoriev I.V."/>
            <person name="Stajich J.E."/>
            <person name="Spatafora J.W."/>
        </authorList>
    </citation>
    <scope>NUCLEOTIDE SEQUENCE</scope>
    <source>
        <strain evidence="2">RSA 2281</strain>
    </source>
</reference>